<dbReference type="GeneID" id="31675889"/>
<feature type="binding site" evidence="6">
    <location>
        <position position="29"/>
    </location>
    <ligand>
        <name>NADP(+)</name>
        <dbReference type="ChEBI" id="CHEBI:58349"/>
    </ligand>
</feature>
<dbReference type="NCBIfam" id="TIGR00112">
    <property type="entry name" value="proC"/>
    <property type="match status" value="1"/>
</dbReference>
<evidence type="ECO:0000256" key="1">
    <source>
        <dbReference type="ARBA" id="ARBA00005525"/>
    </source>
</evidence>
<dbReference type="GO" id="GO:0055129">
    <property type="term" value="P:L-proline biosynthetic process"/>
    <property type="evidence" value="ECO:0007669"/>
    <property type="project" value="UniProtKB-UniRule"/>
</dbReference>
<dbReference type="PANTHER" id="PTHR11645:SF0">
    <property type="entry name" value="PYRROLINE-5-CARBOXYLATE REDUCTASE 3"/>
    <property type="match status" value="1"/>
</dbReference>
<name>A0A1V0N2I2_9ARCH</name>
<comment type="pathway">
    <text evidence="4">Amino-acid biosynthesis; L-proline biosynthesis; L-proline from L-glutamate 5-semialdehyde: step 1/1.</text>
</comment>
<evidence type="ECO:0000256" key="5">
    <source>
        <dbReference type="NCBIfam" id="TIGR00112"/>
    </source>
</evidence>
<protein>
    <recommendedName>
        <fullName evidence="4 5">Pyrroline-5-carboxylate reductase</fullName>
        <shortName evidence="4">P5C reductase</shortName>
        <shortName evidence="4">P5CR</shortName>
        <ecNumber evidence="4 5">1.5.1.2</ecNumber>
    </recommendedName>
    <alternativeName>
        <fullName evidence="4">PCA reductase</fullName>
    </alternativeName>
</protein>
<dbReference type="GO" id="GO:0005737">
    <property type="term" value="C:cytoplasm"/>
    <property type="evidence" value="ECO:0007669"/>
    <property type="project" value="UniProtKB-SubCell"/>
</dbReference>
<comment type="similarity">
    <text evidence="1 4">Belongs to the pyrroline-5-carboxylate reductase family.</text>
</comment>
<evidence type="ECO:0000256" key="3">
    <source>
        <dbReference type="ARBA" id="ARBA00023002"/>
    </source>
</evidence>
<dbReference type="RefSeq" id="WP_081141556.1">
    <property type="nucleotide sequence ID" value="NZ_CP015363.1"/>
</dbReference>
<feature type="binding site" evidence="6">
    <location>
        <position position="49"/>
    </location>
    <ligand>
        <name>NADPH</name>
        <dbReference type="ChEBI" id="CHEBI:57783"/>
    </ligand>
</feature>
<comment type="catalytic activity">
    <reaction evidence="4">
        <text>L-proline + NAD(+) = (S)-1-pyrroline-5-carboxylate + NADH + 2 H(+)</text>
        <dbReference type="Rhea" id="RHEA:14105"/>
        <dbReference type="ChEBI" id="CHEBI:15378"/>
        <dbReference type="ChEBI" id="CHEBI:17388"/>
        <dbReference type="ChEBI" id="CHEBI:57540"/>
        <dbReference type="ChEBI" id="CHEBI:57945"/>
        <dbReference type="ChEBI" id="CHEBI:60039"/>
        <dbReference type="EC" id="1.5.1.2"/>
    </reaction>
</comment>
<feature type="domain" description="Pyrroline-5-carboxylate reductase catalytic N-terminal" evidence="7">
    <location>
        <begin position="3"/>
        <end position="90"/>
    </location>
</feature>
<dbReference type="SUPFAM" id="SSF51735">
    <property type="entry name" value="NAD(P)-binding Rossmann-fold domains"/>
    <property type="match status" value="1"/>
</dbReference>
<accession>A0A1V0N2I2</accession>
<feature type="domain" description="Pyrroline-5-carboxylate reductase dimerisation" evidence="8">
    <location>
        <begin position="151"/>
        <end position="254"/>
    </location>
</feature>
<dbReference type="KEGG" id="fai:FAD_0380"/>
<evidence type="ECO:0000259" key="8">
    <source>
        <dbReference type="Pfam" id="PF14748"/>
    </source>
</evidence>
<dbReference type="SUPFAM" id="SSF48179">
    <property type="entry name" value="6-phosphogluconate dehydrogenase C-terminal domain-like"/>
    <property type="match status" value="1"/>
</dbReference>
<evidence type="ECO:0000256" key="2">
    <source>
        <dbReference type="ARBA" id="ARBA00022857"/>
    </source>
</evidence>
<evidence type="ECO:0000259" key="7">
    <source>
        <dbReference type="Pfam" id="PF03807"/>
    </source>
</evidence>
<evidence type="ECO:0000313" key="10">
    <source>
        <dbReference type="Proteomes" id="UP000192050"/>
    </source>
</evidence>
<dbReference type="InterPro" id="IPR036291">
    <property type="entry name" value="NAD(P)-bd_dom_sf"/>
</dbReference>
<proteinExistence type="inferred from homology"/>
<dbReference type="InterPro" id="IPR000304">
    <property type="entry name" value="Pyrroline-COOH_reductase"/>
</dbReference>
<dbReference type="Gene3D" id="1.10.3730.10">
    <property type="entry name" value="ProC C-terminal domain-like"/>
    <property type="match status" value="1"/>
</dbReference>
<reference evidence="9 10" key="1">
    <citation type="submission" date="2011-10" db="EMBL/GenBank/DDBJ databases">
        <title>Metabolic and evolutionary patterns in the extreme acidophile Ferroplasma acidiphilum.</title>
        <authorList>
            <person name="Golyshina O.V."/>
            <person name="Kozyavkin S.A."/>
            <person name="Tatusov R.L."/>
            <person name="Slesarev A.I."/>
            <person name="Golyshin P.N."/>
        </authorList>
    </citation>
    <scope>NUCLEOTIDE SEQUENCE [LARGE SCALE GENOMIC DNA]</scope>
    <source>
        <strain evidence="10">Y</strain>
    </source>
</reference>
<keyword evidence="4" id="KW-0028">Amino-acid biosynthesis</keyword>
<dbReference type="Gene3D" id="3.40.50.720">
    <property type="entry name" value="NAD(P)-binding Rossmann-like Domain"/>
    <property type="match status" value="1"/>
</dbReference>
<dbReference type="Proteomes" id="UP000192050">
    <property type="component" value="Chromosome"/>
</dbReference>
<dbReference type="OrthoDB" id="25257at2157"/>
<comment type="subcellular location">
    <subcellularLocation>
        <location evidence="4">Cytoplasm</location>
    </subcellularLocation>
</comment>
<keyword evidence="4" id="KW-0641">Proline biosynthesis</keyword>
<dbReference type="FunFam" id="1.10.3730.10:FF:000001">
    <property type="entry name" value="Pyrroline-5-carboxylate reductase"/>
    <property type="match status" value="1"/>
</dbReference>
<comment type="catalytic activity">
    <reaction evidence="4">
        <text>L-proline + NADP(+) = (S)-1-pyrroline-5-carboxylate + NADPH + 2 H(+)</text>
        <dbReference type="Rhea" id="RHEA:14109"/>
        <dbReference type="ChEBI" id="CHEBI:15378"/>
        <dbReference type="ChEBI" id="CHEBI:17388"/>
        <dbReference type="ChEBI" id="CHEBI:57783"/>
        <dbReference type="ChEBI" id="CHEBI:58349"/>
        <dbReference type="ChEBI" id="CHEBI:60039"/>
        <dbReference type="EC" id="1.5.1.2"/>
    </reaction>
</comment>
<dbReference type="InterPro" id="IPR028939">
    <property type="entry name" value="P5C_Rdtase_cat_N"/>
</dbReference>
<evidence type="ECO:0000313" key="9">
    <source>
        <dbReference type="EMBL" id="ARD84301.1"/>
    </source>
</evidence>
<keyword evidence="3 4" id="KW-0560">Oxidoreductase</keyword>
<dbReference type="UniPathway" id="UPA00098">
    <property type="reaction ID" value="UER00361"/>
</dbReference>
<dbReference type="HAMAP" id="MF_01925">
    <property type="entry name" value="P5C_reductase"/>
    <property type="match status" value="1"/>
</dbReference>
<dbReference type="Pfam" id="PF03807">
    <property type="entry name" value="F420_oxidored"/>
    <property type="match status" value="1"/>
</dbReference>
<evidence type="ECO:0000256" key="6">
    <source>
        <dbReference type="PIRSR" id="PIRSR000193-1"/>
    </source>
</evidence>
<gene>
    <name evidence="4" type="primary">proC</name>
    <name evidence="9" type="ORF">FAD_0380</name>
</gene>
<keyword evidence="2 4" id="KW-0521">NADP</keyword>
<dbReference type="PANTHER" id="PTHR11645">
    <property type="entry name" value="PYRROLINE-5-CARBOXYLATE REDUCTASE"/>
    <property type="match status" value="1"/>
</dbReference>
<keyword evidence="10" id="KW-1185">Reference proteome</keyword>
<organism evidence="9 10">
    <name type="scientific">Ferroplasma acidiphilum</name>
    <dbReference type="NCBI Taxonomy" id="74969"/>
    <lineage>
        <taxon>Archaea</taxon>
        <taxon>Methanobacteriati</taxon>
        <taxon>Thermoplasmatota</taxon>
        <taxon>Thermoplasmata</taxon>
        <taxon>Thermoplasmatales</taxon>
        <taxon>Ferroplasmaceae</taxon>
        <taxon>Ferroplasma</taxon>
    </lineage>
</organism>
<dbReference type="AlphaFoldDB" id="A0A1V0N2I2"/>
<feature type="binding site" evidence="6">
    <location>
        <begin position="62"/>
        <end position="65"/>
    </location>
    <ligand>
        <name>NADP(+)</name>
        <dbReference type="ChEBI" id="CHEBI:58349"/>
    </ligand>
</feature>
<dbReference type="EC" id="1.5.1.2" evidence="4 5"/>
<dbReference type="Pfam" id="PF14748">
    <property type="entry name" value="P5CR_dimer"/>
    <property type="match status" value="1"/>
</dbReference>
<dbReference type="InterPro" id="IPR029036">
    <property type="entry name" value="P5CR_dimer"/>
</dbReference>
<dbReference type="STRING" id="74969.FAD_0380"/>
<sequence>MKAAIIGAGTVGRSIGEGIKNDFEVSFSSGSFEKLEKWSKGEFKVFDNNVENAKYGDVILLAIKPGISDSVMEEIRSAAKGKLVISFMAGITLSHMQEMLKDSMVARGMPSIPMLVQKSVTAYSYKNLDKEHKDVLEKVLKGFGSAVHIDESYMDAVTGLSGSGPAFVAIMADSMINAGILAGIPKIQARELVIDTFINTMSLMREKGLSASDLRDEVMTPGGTTVAGIYEMEKANARTAIANAVLGSYRRAKEISKNSRD</sequence>
<dbReference type="PIRSF" id="PIRSF000193">
    <property type="entry name" value="Pyrrol-5-carb_rd"/>
    <property type="match status" value="1"/>
</dbReference>
<dbReference type="InterPro" id="IPR008927">
    <property type="entry name" value="6-PGluconate_DH-like_C_sf"/>
</dbReference>
<comment type="function">
    <text evidence="4">Catalyzes the reduction of 1-pyrroline-5-carboxylate (PCA) to L-proline.</text>
</comment>
<keyword evidence="4" id="KW-0963">Cytoplasm</keyword>
<dbReference type="GO" id="GO:0004735">
    <property type="term" value="F:pyrroline-5-carboxylate reductase activity"/>
    <property type="evidence" value="ECO:0007669"/>
    <property type="project" value="UniProtKB-UniRule"/>
</dbReference>
<dbReference type="EMBL" id="CP015363">
    <property type="protein sequence ID" value="ARD84301.1"/>
    <property type="molecule type" value="Genomic_DNA"/>
</dbReference>
<evidence type="ECO:0000256" key="4">
    <source>
        <dbReference type="HAMAP-Rule" id="MF_01925"/>
    </source>
</evidence>